<sequence>MLGPRRHRSRAGCITCKKRKVKCDELRPTCNNCLRFRVPCVFEKTTPETVHDDQGKTTSSRDAATGRPRKDWDLVMTNKVQGMPPIETTDAAVQCSIDANVTSFGTSDVELLLHFTAHTASSLMSPGDYNHPMSRFWAHNVPRIALSFPFVMPLLLSLAARHLAHIETASLATRRHHISLAHRHLSTGLAETTRTLPNLHATNCGALYLSSVLVCYSRFAAGPSGPGDLLICHVNNLDLQLQPHEPRMPLIRGVRLISETFPREVLFSGLMAPLGPNIDDTSGFRPSFVQEGFDRLDWVAPLDEIRHLVEACEDEIAAARLRSFNLVAAIYEATYGRDEAGACDVAPHHRFLFIWLYLIDDDFIAGLQREDSVCLLILAYWALLLKTYDRHWFMDGWTVHLLVAVRNMIDPDFASWLRWPLDIAGVEMDKDRPGPWHWDATNRQFYAGPDAR</sequence>
<comment type="caution">
    <text evidence="4">The sequence shown here is derived from an EMBL/GenBank/DDBJ whole genome shotgun (WGS) entry which is preliminary data.</text>
</comment>
<dbReference type="PROSITE" id="PS00463">
    <property type="entry name" value="ZN2_CY6_FUNGAL_1"/>
    <property type="match status" value="1"/>
</dbReference>
<evidence type="ECO:0000313" key="4">
    <source>
        <dbReference type="EMBL" id="KAF4471782.1"/>
    </source>
</evidence>
<evidence type="ECO:0000256" key="2">
    <source>
        <dbReference type="SAM" id="MobiDB-lite"/>
    </source>
</evidence>
<dbReference type="PANTHER" id="PTHR47657:SF13">
    <property type="entry name" value="ZN(2)-C6 FUNGAL-TYPE DOMAIN-CONTAINING PROTEIN-RELATED"/>
    <property type="match status" value="1"/>
</dbReference>
<feature type="region of interest" description="Disordered" evidence="2">
    <location>
        <begin position="47"/>
        <end position="68"/>
    </location>
</feature>
<evidence type="ECO:0000256" key="1">
    <source>
        <dbReference type="ARBA" id="ARBA00023242"/>
    </source>
</evidence>
<dbReference type="InterPro" id="IPR001138">
    <property type="entry name" value="Zn2Cys6_DnaBD"/>
</dbReference>
<accession>A0A8H4LM68</accession>
<dbReference type="OrthoDB" id="5069228at2759"/>
<dbReference type="PROSITE" id="PS50048">
    <property type="entry name" value="ZN2_CY6_FUNGAL_2"/>
    <property type="match status" value="1"/>
</dbReference>
<dbReference type="Gene3D" id="4.10.240.10">
    <property type="entry name" value="Zn(2)-C6 fungal-type DNA-binding domain"/>
    <property type="match status" value="1"/>
</dbReference>
<dbReference type="AlphaFoldDB" id="A0A8H4LM68"/>
<dbReference type="GO" id="GO:0008270">
    <property type="term" value="F:zinc ion binding"/>
    <property type="evidence" value="ECO:0007669"/>
    <property type="project" value="InterPro"/>
</dbReference>
<gene>
    <name evidence="4" type="ORF">FALBO_1292</name>
</gene>
<dbReference type="Pfam" id="PF00172">
    <property type="entry name" value="Zn_clus"/>
    <property type="match status" value="1"/>
</dbReference>
<proteinExistence type="predicted"/>
<dbReference type="Proteomes" id="UP000554235">
    <property type="component" value="Unassembled WGS sequence"/>
</dbReference>
<dbReference type="EMBL" id="JAADYS010000165">
    <property type="protein sequence ID" value="KAF4471782.1"/>
    <property type="molecule type" value="Genomic_DNA"/>
</dbReference>
<reference evidence="4 5" key="1">
    <citation type="submission" date="2020-01" db="EMBL/GenBank/DDBJ databases">
        <title>Identification and distribution of gene clusters putatively required for synthesis of sphingolipid metabolism inhibitors in phylogenetically diverse species of the filamentous fungus Fusarium.</title>
        <authorList>
            <person name="Kim H.-S."/>
            <person name="Busman M."/>
            <person name="Brown D.W."/>
            <person name="Divon H."/>
            <person name="Uhlig S."/>
            <person name="Proctor R.H."/>
        </authorList>
    </citation>
    <scope>NUCLEOTIDE SEQUENCE [LARGE SCALE GENOMIC DNA]</scope>
    <source>
        <strain evidence="4 5">NRRL 20459</strain>
    </source>
</reference>
<keyword evidence="1" id="KW-0539">Nucleus</keyword>
<dbReference type="SUPFAM" id="SSF57701">
    <property type="entry name" value="Zn2/Cys6 DNA-binding domain"/>
    <property type="match status" value="1"/>
</dbReference>
<dbReference type="PANTHER" id="PTHR47657">
    <property type="entry name" value="STEROL REGULATORY ELEMENT-BINDING PROTEIN ECM22"/>
    <property type="match status" value="1"/>
</dbReference>
<feature type="domain" description="Zn(2)-C6 fungal-type" evidence="3">
    <location>
        <begin position="12"/>
        <end position="42"/>
    </location>
</feature>
<protein>
    <submittedName>
        <fullName evidence="4">C6 finger domain-containing</fullName>
    </submittedName>
</protein>
<dbReference type="InterPro" id="IPR052400">
    <property type="entry name" value="Zn2-C6_fungal_TF"/>
</dbReference>
<keyword evidence="5" id="KW-1185">Reference proteome</keyword>
<dbReference type="GO" id="GO:0000981">
    <property type="term" value="F:DNA-binding transcription factor activity, RNA polymerase II-specific"/>
    <property type="evidence" value="ECO:0007669"/>
    <property type="project" value="InterPro"/>
</dbReference>
<evidence type="ECO:0000259" key="3">
    <source>
        <dbReference type="PROSITE" id="PS50048"/>
    </source>
</evidence>
<evidence type="ECO:0000313" key="5">
    <source>
        <dbReference type="Proteomes" id="UP000554235"/>
    </source>
</evidence>
<organism evidence="4 5">
    <name type="scientific">Fusarium albosuccineum</name>
    <dbReference type="NCBI Taxonomy" id="1237068"/>
    <lineage>
        <taxon>Eukaryota</taxon>
        <taxon>Fungi</taxon>
        <taxon>Dikarya</taxon>
        <taxon>Ascomycota</taxon>
        <taxon>Pezizomycotina</taxon>
        <taxon>Sordariomycetes</taxon>
        <taxon>Hypocreomycetidae</taxon>
        <taxon>Hypocreales</taxon>
        <taxon>Nectriaceae</taxon>
        <taxon>Fusarium</taxon>
        <taxon>Fusarium decemcellulare species complex</taxon>
    </lineage>
</organism>
<dbReference type="SMART" id="SM00066">
    <property type="entry name" value="GAL4"/>
    <property type="match status" value="1"/>
</dbReference>
<name>A0A8H4LM68_9HYPO</name>
<dbReference type="InterPro" id="IPR036864">
    <property type="entry name" value="Zn2-C6_fun-type_DNA-bd_sf"/>
</dbReference>
<dbReference type="CDD" id="cd00067">
    <property type="entry name" value="GAL4"/>
    <property type="match status" value="1"/>
</dbReference>